<evidence type="ECO:0000256" key="7">
    <source>
        <dbReference type="ARBA" id="ARBA00022737"/>
    </source>
</evidence>
<dbReference type="Gene3D" id="3.40.390.10">
    <property type="entry name" value="Collagenase (Catalytic Domain)"/>
    <property type="match status" value="1"/>
</dbReference>
<dbReference type="InterPro" id="IPR024079">
    <property type="entry name" value="MetalloPept_cat_dom_sf"/>
</dbReference>
<dbReference type="InterPro" id="IPR034033">
    <property type="entry name" value="Serralysin-like"/>
</dbReference>
<dbReference type="Pfam" id="PF00353">
    <property type="entry name" value="HemolysinCabind"/>
    <property type="match status" value="3"/>
</dbReference>
<dbReference type="PANTHER" id="PTHR38340:SF1">
    <property type="entry name" value="S-LAYER PROTEIN"/>
    <property type="match status" value="1"/>
</dbReference>
<evidence type="ECO:0000256" key="5">
    <source>
        <dbReference type="ARBA" id="ARBA00022670"/>
    </source>
</evidence>
<accession>A0ABS0Y5L8</accession>
<evidence type="ECO:0000259" key="10">
    <source>
        <dbReference type="SMART" id="SM00235"/>
    </source>
</evidence>
<dbReference type="Gene3D" id="2.150.10.10">
    <property type="entry name" value="Serralysin-like metalloprotease, C-terminal"/>
    <property type="match status" value="3"/>
</dbReference>
<dbReference type="PROSITE" id="PS00330">
    <property type="entry name" value="HEMOLYSIN_CALCIUM"/>
    <property type="match status" value="5"/>
</dbReference>
<evidence type="ECO:0000256" key="8">
    <source>
        <dbReference type="ARBA" id="ARBA00022801"/>
    </source>
</evidence>
<dbReference type="SUPFAM" id="SSF55486">
    <property type="entry name" value="Metalloproteases ('zincins'), catalytic domain"/>
    <property type="match status" value="1"/>
</dbReference>
<dbReference type="InterPro" id="IPR001818">
    <property type="entry name" value="Pept_M10_metallopeptidase"/>
</dbReference>
<dbReference type="EMBL" id="JAELXT010000027">
    <property type="protein sequence ID" value="MBJ6127582.1"/>
    <property type="molecule type" value="Genomic_DNA"/>
</dbReference>
<keyword evidence="9" id="KW-0862">Zinc</keyword>
<feature type="domain" description="Peptidase metallopeptidase" evidence="10">
    <location>
        <begin position="20"/>
        <end position="207"/>
    </location>
</feature>
<evidence type="ECO:0000256" key="1">
    <source>
        <dbReference type="ARBA" id="ARBA00001913"/>
    </source>
</evidence>
<dbReference type="InterPro" id="IPR013858">
    <property type="entry name" value="Peptidase_M10B_C"/>
</dbReference>
<organism evidence="11 12">
    <name type="scientific">Microvirga splendida</name>
    <dbReference type="NCBI Taxonomy" id="2795727"/>
    <lineage>
        <taxon>Bacteria</taxon>
        <taxon>Pseudomonadati</taxon>
        <taxon>Pseudomonadota</taxon>
        <taxon>Alphaproteobacteria</taxon>
        <taxon>Hyphomicrobiales</taxon>
        <taxon>Methylobacteriaceae</taxon>
        <taxon>Microvirga</taxon>
    </lineage>
</organism>
<gene>
    <name evidence="11" type="ORF">JAO75_19450</name>
</gene>
<dbReference type="Pfam" id="PF08548">
    <property type="entry name" value="Peptidase_M10_C"/>
    <property type="match status" value="2"/>
</dbReference>
<comment type="similarity">
    <text evidence="3">Belongs to the peptidase M10B family.</text>
</comment>
<dbReference type="InterPro" id="IPR050557">
    <property type="entry name" value="RTX_toxin/Mannuronan_C5-epim"/>
</dbReference>
<dbReference type="SUPFAM" id="SSF51120">
    <property type="entry name" value="beta-Roll"/>
    <property type="match status" value="3"/>
</dbReference>
<sequence length="712" mass="73945">MPAVTAIGSTGDTYIDGLLGNLKWAVNDFTYSFPTSASLYGTSYGEGEPASFGVLNPLQQATARAALSMFASVANLTFTEIAETATTHADLRFGQSDLPSTAWAYYPTTAAEGGDAWFNKSSGAYSKPVKGNYAFATFIHEIGHSLGLEHPHEAGMPADRDSMEYTVMSYRSYIGASTTRGYVNETWGYAQSLMMLDIAALQHLYGANYAANSAGTVYRWSATTGEMFIDGVGQGAPGGNRILLTIWDGGGNDTYDFSNYGTNLKVDLRPGGWTTTAAGQLAKLRYDGSRLAAGNIANALLHRGDTRSLIENVVGGSGADTIVGNQAANTLKGNAGNDRLTGAEGDDLLDGGAGSDIAVFGSRRSDYGVTLLADGSLKVMDLRKGAPDGTDIVRNIETFQFSDRAYALAELTAAEQTVIAEPPVVQVIAEEPSVAVEPPVTDEPSVAGDPLARQDLVLTGTGAADRLDGAQGNDRISSLAGNDLLIGGAGRDTLEGGTGTDTASYATAGAGVTADLMAAWRNTRDASGDRYVSIENLIGSTHADNLRGNNAANALTGGSGSDRLYGRGGADRLKGGDGNDYLDGGLRADTLSGSSGRDTLYGGAGADVLSGGSGSDLFVFKALSDSAPRARDTIVDFVSGTDRIHLRNIDADTTISGNQAFSFIGGHAFTGHAGQLNLRGGVLSGDVNGDAVADLQIRLSKVVLLRTADFYL</sequence>
<dbReference type="InterPro" id="IPR011049">
    <property type="entry name" value="Serralysin-like_metalloprot_C"/>
</dbReference>
<evidence type="ECO:0000256" key="4">
    <source>
        <dbReference type="ARBA" id="ARBA00022525"/>
    </source>
</evidence>
<keyword evidence="12" id="KW-1185">Reference proteome</keyword>
<dbReference type="Proteomes" id="UP000620670">
    <property type="component" value="Unassembled WGS sequence"/>
</dbReference>
<keyword evidence="5" id="KW-0645">Protease</keyword>
<evidence type="ECO:0000256" key="9">
    <source>
        <dbReference type="ARBA" id="ARBA00022833"/>
    </source>
</evidence>
<dbReference type="RefSeq" id="WP_199050804.1">
    <property type="nucleotide sequence ID" value="NZ_JAELXT010000027.1"/>
</dbReference>
<keyword evidence="6" id="KW-0479">Metal-binding</keyword>
<evidence type="ECO:0000256" key="2">
    <source>
        <dbReference type="ARBA" id="ARBA00004613"/>
    </source>
</evidence>
<protein>
    <submittedName>
        <fullName evidence="11">M10 family metallopeptidase C-terminal domain-containing protein</fullName>
    </submittedName>
</protein>
<dbReference type="InterPro" id="IPR001343">
    <property type="entry name" value="Hemolysn_Ca-bd"/>
</dbReference>
<proteinExistence type="inferred from homology"/>
<dbReference type="InterPro" id="IPR006026">
    <property type="entry name" value="Peptidase_Metallo"/>
</dbReference>
<keyword evidence="8" id="KW-0378">Hydrolase</keyword>
<comment type="cofactor">
    <cofactor evidence="1">
        <name>Ca(2+)</name>
        <dbReference type="ChEBI" id="CHEBI:29108"/>
    </cofactor>
</comment>
<dbReference type="InterPro" id="IPR018511">
    <property type="entry name" value="Hemolysin-typ_Ca-bd_CS"/>
</dbReference>
<dbReference type="Pfam" id="PF00413">
    <property type="entry name" value="Peptidase_M10"/>
    <property type="match status" value="1"/>
</dbReference>
<evidence type="ECO:0000256" key="3">
    <source>
        <dbReference type="ARBA" id="ARBA00009490"/>
    </source>
</evidence>
<dbReference type="PANTHER" id="PTHR38340">
    <property type="entry name" value="S-LAYER PROTEIN"/>
    <property type="match status" value="1"/>
</dbReference>
<comment type="caution">
    <text evidence="11">The sequence shown here is derived from an EMBL/GenBank/DDBJ whole genome shotgun (WGS) entry which is preliminary data.</text>
</comment>
<evidence type="ECO:0000313" key="11">
    <source>
        <dbReference type="EMBL" id="MBJ6127582.1"/>
    </source>
</evidence>
<name>A0ABS0Y5L8_9HYPH</name>
<reference evidence="12" key="1">
    <citation type="submission" date="2020-12" db="EMBL/GenBank/DDBJ databases">
        <title>Hymenobacter sp.</title>
        <authorList>
            <person name="Kim M.K."/>
        </authorList>
    </citation>
    <scope>NUCLEOTIDE SEQUENCE [LARGE SCALE GENOMIC DNA]</scope>
    <source>
        <strain evidence="12">BT325</strain>
    </source>
</reference>
<comment type="subcellular location">
    <subcellularLocation>
        <location evidence="2">Secreted</location>
    </subcellularLocation>
</comment>
<dbReference type="CDD" id="cd04277">
    <property type="entry name" value="ZnMc_serralysin_like"/>
    <property type="match status" value="1"/>
</dbReference>
<keyword evidence="7" id="KW-0677">Repeat</keyword>
<dbReference type="SMART" id="SM00235">
    <property type="entry name" value="ZnMc"/>
    <property type="match status" value="1"/>
</dbReference>
<keyword evidence="4" id="KW-0964">Secreted</keyword>
<evidence type="ECO:0000256" key="6">
    <source>
        <dbReference type="ARBA" id="ARBA00022723"/>
    </source>
</evidence>
<evidence type="ECO:0000313" key="12">
    <source>
        <dbReference type="Proteomes" id="UP000620670"/>
    </source>
</evidence>
<dbReference type="PRINTS" id="PR00313">
    <property type="entry name" value="CABNDNGRPT"/>
</dbReference>